<dbReference type="InterPro" id="IPR003439">
    <property type="entry name" value="ABC_transporter-like_ATP-bd"/>
</dbReference>
<feature type="domain" description="ABC transporter" evidence="6">
    <location>
        <begin position="68"/>
        <end position="306"/>
    </location>
</feature>
<reference evidence="7 8" key="1">
    <citation type="submission" date="2019-07" db="EMBL/GenBank/DDBJ databases">
        <title>Microbispora hainanensis DSM 45428.</title>
        <authorList>
            <person name="Thawai C."/>
        </authorList>
    </citation>
    <scope>NUCLEOTIDE SEQUENCE [LARGE SCALE GENOMIC DNA]</scope>
    <source>
        <strain evidence="7 8">DSM 45428</strain>
    </source>
</reference>
<dbReference type="Gene3D" id="3.40.50.300">
    <property type="entry name" value="P-loop containing nucleotide triphosphate hydrolases"/>
    <property type="match status" value="1"/>
</dbReference>
<evidence type="ECO:0000256" key="4">
    <source>
        <dbReference type="ARBA" id="ARBA00022840"/>
    </source>
</evidence>
<dbReference type="PANTHER" id="PTHR43776:SF7">
    <property type="entry name" value="D,D-DIPEPTIDE TRANSPORT ATP-BINDING PROTEIN DDPF-RELATED"/>
    <property type="match status" value="1"/>
</dbReference>
<evidence type="ECO:0000256" key="5">
    <source>
        <dbReference type="SAM" id="MobiDB-lite"/>
    </source>
</evidence>
<dbReference type="CDD" id="cd03257">
    <property type="entry name" value="ABC_NikE_OppD_transporters"/>
    <property type="match status" value="1"/>
</dbReference>
<dbReference type="AlphaFoldDB" id="A0A544YP79"/>
<dbReference type="EMBL" id="VIRM01000031">
    <property type="protein sequence ID" value="TQS18554.1"/>
    <property type="molecule type" value="Genomic_DNA"/>
</dbReference>
<dbReference type="SMART" id="SM00382">
    <property type="entry name" value="AAA"/>
    <property type="match status" value="1"/>
</dbReference>
<comment type="similarity">
    <text evidence="1">Belongs to the ABC transporter superfamily.</text>
</comment>
<evidence type="ECO:0000256" key="3">
    <source>
        <dbReference type="ARBA" id="ARBA00022741"/>
    </source>
</evidence>
<feature type="region of interest" description="Disordered" evidence="5">
    <location>
        <begin position="1"/>
        <end position="43"/>
    </location>
</feature>
<dbReference type="InterPro" id="IPR027417">
    <property type="entry name" value="P-loop_NTPase"/>
</dbReference>
<dbReference type="PANTHER" id="PTHR43776">
    <property type="entry name" value="TRANSPORT ATP-BINDING PROTEIN"/>
    <property type="match status" value="1"/>
</dbReference>
<dbReference type="PROSITE" id="PS00211">
    <property type="entry name" value="ABC_TRANSPORTER_1"/>
    <property type="match status" value="1"/>
</dbReference>
<protein>
    <submittedName>
        <fullName evidence="7">ATP-binding cassette domain-containing protein</fullName>
    </submittedName>
</protein>
<dbReference type="GO" id="GO:0005524">
    <property type="term" value="F:ATP binding"/>
    <property type="evidence" value="ECO:0007669"/>
    <property type="project" value="UniProtKB-KW"/>
</dbReference>
<organism evidence="7 8">
    <name type="scientific">Microbispora hainanensis</name>
    <dbReference type="NCBI Taxonomy" id="568844"/>
    <lineage>
        <taxon>Bacteria</taxon>
        <taxon>Bacillati</taxon>
        <taxon>Actinomycetota</taxon>
        <taxon>Actinomycetes</taxon>
        <taxon>Streptosporangiales</taxon>
        <taxon>Streptosporangiaceae</taxon>
        <taxon>Microbispora</taxon>
    </lineage>
</organism>
<dbReference type="SUPFAM" id="SSF52540">
    <property type="entry name" value="P-loop containing nucleoside triphosphate hydrolases"/>
    <property type="match status" value="1"/>
</dbReference>
<gene>
    <name evidence="7" type="ORF">FLX08_23710</name>
</gene>
<proteinExistence type="inferred from homology"/>
<dbReference type="Proteomes" id="UP000316541">
    <property type="component" value="Unassembled WGS sequence"/>
</dbReference>
<dbReference type="GO" id="GO:0015833">
    <property type="term" value="P:peptide transport"/>
    <property type="evidence" value="ECO:0007669"/>
    <property type="project" value="InterPro"/>
</dbReference>
<dbReference type="InterPro" id="IPR013563">
    <property type="entry name" value="Oligopep_ABC_C"/>
</dbReference>
<comment type="caution">
    <text evidence="7">The sequence shown here is derived from an EMBL/GenBank/DDBJ whole genome shotgun (WGS) entry which is preliminary data.</text>
</comment>
<evidence type="ECO:0000313" key="8">
    <source>
        <dbReference type="Proteomes" id="UP000316541"/>
    </source>
</evidence>
<evidence type="ECO:0000256" key="1">
    <source>
        <dbReference type="ARBA" id="ARBA00005417"/>
    </source>
</evidence>
<keyword evidence="2" id="KW-0813">Transport</keyword>
<dbReference type="InterPro" id="IPR017871">
    <property type="entry name" value="ABC_transporter-like_CS"/>
</dbReference>
<accession>A0A544YP79</accession>
<keyword evidence="3" id="KW-0547">Nucleotide-binding</keyword>
<evidence type="ECO:0000259" key="6">
    <source>
        <dbReference type="PROSITE" id="PS50893"/>
    </source>
</evidence>
<dbReference type="Pfam" id="PF00005">
    <property type="entry name" value="ABC_tran"/>
    <property type="match status" value="1"/>
</dbReference>
<evidence type="ECO:0000313" key="7">
    <source>
        <dbReference type="EMBL" id="TQS18554.1"/>
    </source>
</evidence>
<dbReference type="FunFam" id="3.40.50.300:FF:000016">
    <property type="entry name" value="Oligopeptide ABC transporter ATP-binding component"/>
    <property type="match status" value="1"/>
</dbReference>
<dbReference type="Pfam" id="PF08352">
    <property type="entry name" value="oligo_HPY"/>
    <property type="match status" value="1"/>
</dbReference>
<dbReference type="InterPro" id="IPR050319">
    <property type="entry name" value="ABC_transp_ATP-bind"/>
</dbReference>
<sequence>MPVRRGCLPGGRAGAGARRTGETERLPARGHGGAVECDGRAGSGEHAVTEADEILSIEGLARHFTPPVSVTDRLFRKKPVVNRAVDGVDLVLRKGETLGLVGESGCGKSTLARTIVGLYRPTAGTISYQGEVLPERRTRAQQRAIQMVFQDPYSSLNPRMTVGQMLSELLRYHKLVPRNKVDERNRELMHLVGLPESALGQRPRQFSGGQRQRVGIARALALEPSVLVADEPVSALDVSVQATIINLLADLKETLHLSVIFVSHNMAVVRQICERTAVMYRGRIVETGVTDTLFDDPAHPYTRLLIGSVPRLVGAHGPVEAEEDKTGDLGPMREEVARSAERDGTRPCRFADRCPSVVAACADEPPLLADPRDPARHAACVHLSHHPEGVIA</sequence>
<keyword evidence="4 7" id="KW-0067">ATP-binding</keyword>
<dbReference type="GO" id="GO:0016887">
    <property type="term" value="F:ATP hydrolysis activity"/>
    <property type="evidence" value="ECO:0007669"/>
    <property type="project" value="InterPro"/>
</dbReference>
<dbReference type="PROSITE" id="PS50893">
    <property type="entry name" value="ABC_TRANSPORTER_2"/>
    <property type="match status" value="1"/>
</dbReference>
<name>A0A544YP79_9ACTN</name>
<evidence type="ECO:0000256" key="2">
    <source>
        <dbReference type="ARBA" id="ARBA00022448"/>
    </source>
</evidence>
<dbReference type="GO" id="GO:0055085">
    <property type="term" value="P:transmembrane transport"/>
    <property type="evidence" value="ECO:0007669"/>
    <property type="project" value="UniProtKB-ARBA"/>
</dbReference>
<dbReference type="NCBIfam" id="TIGR01727">
    <property type="entry name" value="oligo_HPY"/>
    <property type="match status" value="1"/>
</dbReference>
<dbReference type="InterPro" id="IPR003593">
    <property type="entry name" value="AAA+_ATPase"/>
</dbReference>